<dbReference type="RefSeq" id="XP_007415187.1">
    <property type="nucleotide sequence ID" value="XM_007415125.1"/>
</dbReference>
<protein>
    <submittedName>
        <fullName evidence="2">Uncharacterized protein</fullName>
    </submittedName>
</protein>
<name>F4S1A3_MELLP</name>
<keyword evidence="3" id="KW-1185">Reference proteome</keyword>
<proteinExistence type="predicted"/>
<feature type="region of interest" description="Disordered" evidence="1">
    <location>
        <begin position="1"/>
        <end position="97"/>
    </location>
</feature>
<evidence type="ECO:0000256" key="1">
    <source>
        <dbReference type="SAM" id="MobiDB-lite"/>
    </source>
</evidence>
<accession>F4S1A3</accession>
<organism evidence="3">
    <name type="scientific">Melampsora larici-populina (strain 98AG31 / pathotype 3-4-7)</name>
    <name type="common">Poplar leaf rust fungus</name>
    <dbReference type="NCBI Taxonomy" id="747676"/>
    <lineage>
        <taxon>Eukaryota</taxon>
        <taxon>Fungi</taxon>
        <taxon>Dikarya</taxon>
        <taxon>Basidiomycota</taxon>
        <taxon>Pucciniomycotina</taxon>
        <taxon>Pucciniomycetes</taxon>
        <taxon>Pucciniales</taxon>
        <taxon>Melampsoraceae</taxon>
        <taxon>Melampsora</taxon>
    </lineage>
</organism>
<sequence>MRKNQMSDCSSDSSSNSELQEEEEVSQIANSDGKVLDKQASDAYEEEYEPDSDAEVQDKQDSEAHEEDKPDSDAYEEDETDSESCEQDKQDEVNIYDDEYDESCDIKELGKDQPQATLKVYKPILRKTKKILRILPPQPSQ</sequence>
<reference evidence="3" key="1">
    <citation type="journal article" date="2011" name="Proc. Natl. Acad. Sci. U.S.A.">
        <title>Obligate biotrophy features unraveled by the genomic analysis of rust fungi.</title>
        <authorList>
            <person name="Duplessis S."/>
            <person name="Cuomo C.A."/>
            <person name="Lin Y.-C."/>
            <person name="Aerts A."/>
            <person name="Tisserant E."/>
            <person name="Veneault-Fourrey C."/>
            <person name="Joly D.L."/>
            <person name="Hacquard S."/>
            <person name="Amselem J."/>
            <person name="Cantarel B.L."/>
            <person name="Chiu R."/>
            <person name="Coutinho P.M."/>
            <person name="Feau N."/>
            <person name="Field M."/>
            <person name="Frey P."/>
            <person name="Gelhaye E."/>
            <person name="Goldberg J."/>
            <person name="Grabherr M.G."/>
            <person name="Kodira C.D."/>
            <person name="Kohler A."/>
            <person name="Kuees U."/>
            <person name="Lindquist E.A."/>
            <person name="Lucas S.M."/>
            <person name="Mago R."/>
            <person name="Mauceli E."/>
            <person name="Morin E."/>
            <person name="Murat C."/>
            <person name="Pangilinan J.L."/>
            <person name="Park R."/>
            <person name="Pearson M."/>
            <person name="Quesneville H."/>
            <person name="Rouhier N."/>
            <person name="Sakthikumar S."/>
            <person name="Salamov A.A."/>
            <person name="Schmutz J."/>
            <person name="Selles B."/>
            <person name="Shapiro H."/>
            <person name="Tanguay P."/>
            <person name="Tuskan G.A."/>
            <person name="Henrissat B."/>
            <person name="Van de Peer Y."/>
            <person name="Rouze P."/>
            <person name="Ellis J.G."/>
            <person name="Dodds P.N."/>
            <person name="Schein J.E."/>
            <person name="Zhong S."/>
            <person name="Hamelin R.C."/>
            <person name="Grigoriev I.V."/>
            <person name="Szabo L.J."/>
            <person name="Martin F."/>
        </authorList>
    </citation>
    <scope>NUCLEOTIDE SEQUENCE [LARGE SCALE GENOMIC DNA]</scope>
    <source>
        <strain evidence="3">98AG31 / pathotype 3-4-7</strain>
    </source>
</reference>
<dbReference type="EMBL" id="GL883137">
    <property type="protein sequence ID" value="EGG01596.1"/>
    <property type="molecule type" value="Genomic_DNA"/>
</dbReference>
<evidence type="ECO:0000313" key="2">
    <source>
        <dbReference type="EMBL" id="EGG01596.1"/>
    </source>
</evidence>
<dbReference type="GeneID" id="18930739"/>
<feature type="compositionally biased region" description="Acidic residues" evidence="1">
    <location>
        <begin position="43"/>
        <end position="55"/>
    </location>
</feature>
<dbReference type="AlphaFoldDB" id="F4S1A3"/>
<dbReference type="VEuPathDB" id="FungiDB:MELLADRAFT_66963"/>
<dbReference type="KEGG" id="mlr:MELLADRAFT_66963"/>
<dbReference type="Proteomes" id="UP000001072">
    <property type="component" value="Unassembled WGS sequence"/>
</dbReference>
<feature type="compositionally biased region" description="Low complexity" evidence="1">
    <location>
        <begin position="7"/>
        <end position="18"/>
    </location>
</feature>
<dbReference type="HOGENOM" id="CLU_1825724_0_0_1"/>
<feature type="compositionally biased region" description="Acidic residues" evidence="1">
    <location>
        <begin position="73"/>
        <end position="85"/>
    </location>
</feature>
<gene>
    <name evidence="2" type="ORF">MELLADRAFT_66963</name>
</gene>
<evidence type="ECO:0000313" key="3">
    <source>
        <dbReference type="Proteomes" id="UP000001072"/>
    </source>
</evidence>
<feature type="compositionally biased region" description="Basic and acidic residues" evidence="1">
    <location>
        <begin position="56"/>
        <end position="72"/>
    </location>
</feature>
<dbReference type="InParanoid" id="F4S1A3"/>